<keyword evidence="2" id="KW-1185">Reference proteome</keyword>
<sequence>MTKLSPLREFTISTNDKILTRISLEYLTPVTIPFEQSTGGTSLNFEFVPNYQDLNYLPILNAVEVYYLLDLSRTSTALDD</sequence>
<feature type="non-terminal residue" evidence="1">
    <location>
        <position position="80"/>
    </location>
</feature>
<evidence type="ECO:0008006" key="3">
    <source>
        <dbReference type="Google" id="ProtNLM"/>
    </source>
</evidence>
<evidence type="ECO:0000313" key="2">
    <source>
        <dbReference type="Proteomes" id="UP000233551"/>
    </source>
</evidence>
<dbReference type="Proteomes" id="UP000233551">
    <property type="component" value="Unassembled WGS sequence"/>
</dbReference>
<organism evidence="1 2">
    <name type="scientific">Punica granatum</name>
    <name type="common">Pomegranate</name>
    <dbReference type="NCBI Taxonomy" id="22663"/>
    <lineage>
        <taxon>Eukaryota</taxon>
        <taxon>Viridiplantae</taxon>
        <taxon>Streptophyta</taxon>
        <taxon>Embryophyta</taxon>
        <taxon>Tracheophyta</taxon>
        <taxon>Spermatophyta</taxon>
        <taxon>Magnoliopsida</taxon>
        <taxon>eudicotyledons</taxon>
        <taxon>Gunneridae</taxon>
        <taxon>Pentapetalae</taxon>
        <taxon>rosids</taxon>
        <taxon>malvids</taxon>
        <taxon>Myrtales</taxon>
        <taxon>Lythraceae</taxon>
        <taxon>Punica</taxon>
    </lineage>
</organism>
<comment type="caution">
    <text evidence="1">The sequence shown here is derived from an EMBL/GenBank/DDBJ whole genome shotgun (WGS) entry which is preliminary data.</text>
</comment>
<protein>
    <recommendedName>
        <fullName evidence="3">Malectin-like domain-containing protein</fullName>
    </recommendedName>
</protein>
<gene>
    <name evidence="1" type="ORF">CRG98_050145</name>
</gene>
<proteinExistence type="predicted"/>
<name>A0A2I0GSJ4_PUNGR</name>
<dbReference type="AlphaFoldDB" id="A0A2I0GSJ4"/>
<reference evidence="1 2" key="1">
    <citation type="submission" date="2017-11" db="EMBL/GenBank/DDBJ databases">
        <title>De-novo sequencing of pomegranate (Punica granatum L.) genome.</title>
        <authorList>
            <person name="Akparov Z."/>
            <person name="Amiraslanov A."/>
            <person name="Hajiyeva S."/>
            <person name="Abbasov M."/>
            <person name="Kaur K."/>
            <person name="Hamwieh A."/>
            <person name="Solovyev V."/>
            <person name="Salamov A."/>
            <person name="Braich B."/>
            <person name="Kosarev P."/>
            <person name="Mahmoud A."/>
            <person name="Hajiyev E."/>
            <person name="Babayeva S."/>
            <person name="Izzatullayeva V."/>
            <person name="Mammadov A."/>
            <person name="Mammadov A."/>
            <person name="Sharifova S."/>
            <person name="Ojaghi J."/>
            <person name="Eynullazada K."/>
            <person name="Bayramov B."/>
            <person name="Abdulazimova A."/>
            <person name="Shahmuradov I."/>
        </authorList>
    </citation>
    <scope>NUCLEOTIDE SEQUENCE [LARGE SCALE GENOMIC DNA]</scope>
    <source>
        <strain evidence="2">cv. AG2017</strain>
        <tissue evidence="1">Leaf</tissue>
    </source>
</reference>
<accession>A0A2I0GSJ4</accession>
<evidence type="ECO:0000313" key="1">
    <source>
        <dbReference type="EMBL" id="PKH69333.1"/>
    </source>
</evidence>
<dbReference type="EMBL" id="PGOL01044703">
    <property type="protein sequence ID" value="PKH69333.1"/>
    <property type="molecule type" value="Genomic_DNA"/>
</dbReference>